<keyword evidence="2" id="KW-1185">Reference proteome</keyword>
<organism evidence="1 2">
    <name type="scientific">Ralstonia phage RSB2</name>
    <dbReference type="NCBI Taxonomy" id="913183"/>
    <lineage>
        <taxon>Viruses</taxon>
        <taxon>Duplodnaviria</taxon>
        <taxon>Heunggongvirae</taxon>
        <taxon>Uroviricota</taxon>
        <taxon>Caudoviricetes</taxon>
        <taxon>Autographivirales</taxon>
        <taxon>Autotranscriptaviridae</taxon>
        <taxon>Kelmasvirus</taxon>
        <taxon>Kelmasvirus RSB2</taxon>
    </lineage>
</organism>
<accession>E5RUZ1</accession>
<reference evidence="1 2" key="1">
    <citation type="submission" date="2010-10" db="EMBL/GenBank/DDBJ databases">
        <title>Genomic analysis of Ralstonia solanacearum phages RSB2 and RSB3.</title>
        <authorList>
            <person name="Kawasaki T."/>
            <person name="Ishikawa H."/>
            <person name="Shimizu M."/>
            <person name="Omoto W."/>
            <person name="Fujie M."/>
            <person name="Yamada T."/>
        </authorList>
    </citation>
    <scope>NUCLEOTIDE SEQUENCE [LARGE SCALE GENOMIC DNA]</scope>
    <source>
        <strain evidence="1">RSB2</strain>
    </source>
</reference>
<evidence type="ECO:0000313" key="1">
    <source>
        <dbReference type="EMBL" id="BAJ51799.1"/>
    </source>
</evidence>
<protein>
    <submittedName>
        <fullName evidence="1">Uncharacterized protein ORF11</fullName>
    </submittedName>
</protein>
<dbReference type="InterPro" id="IPR058006">
    <property type="entry name" value="1.05"/>
</dbReference>
<dbReference type="EMBL" id="AB597179">
    <property type="protein sequence ID" value="BAJ51799.1"/>
    <property type="molecule type" value="Genomic_DNA"/>
</dbReference>
<dbReference type="RefSeq" id="YP_009017732.1">
    <property type="nucleotide sequence ID" value="NC_023736.1"/>
</dbReference>
<dbReference type="GeneID" id="18559145"/>
<proteinExistence type="predicted"/>
<dbReference type="Proteomes" id="UP000008913">
    <property type="component" value="Segment"/>
</dbReference>
<dbReference type="Pfam" id="PF25755">
    <property type="entry name" value="Phage_T3_1_05"/>
    <property type="match status" value="1"/>
</dbReference>
<name>E5RUZ1_9CAUD</name>
<sequence>MRLRRLGQPAMMPPLTDPSWATVKAATFAVAGVPAKWNLGVGPCGEYVETLRVFMSATDLVIHQITNQSEKLFVYARSDITGRVTFQL</sequence>
<dbReference type="KEGG" id="vg:18559145"/>
<dbReference type="OrthoDB" id="12413at10239"/>
<evidence type="ECO:0000313" key="2">
    <source>
        <dbReference type="Proteomes" id="UP000008913"/>
    </source>
</evidence>
<gene>
    <name evidence="1" type="primary">ORF11</name>
</gene>